<proteinExistence type="predicted"/>
<comment type="caution">
    <text evidence="2">The sequence shown here is derived from an EMBL/GenBank/DDBJ whole genome shotgun (WGS) entry which is preliminary data.</text>
</comment>
<feature type="domain" description="N-terminal" evidence="1">
    <location>
        <begin position="33"/>
        <end position="104"/>
    </location>
</feature>
<dbReference type="GO" id="GO:0003697">
    <property type="term" value="F:single-stranded DNA binding"/>
    <property type="evidence" value="ECO:0007669"/>
    <property type="project" value="InterPro"/>
</dbReference>
<gene>
    <name evidence="2" type="ORF">SMC1_00505</name>
</gene>
<evidence type="ECO:0000313" key="2">
    <source>
        <dbReference type="EMBL" id="RIE17699.1"/>
    </source>
</evidence>
<dbReference type="InterPro" id="IPR013610">
    <property type="entry name" value="ArdC_N"/>
</dbReference>
<protein>
    <recommendedName>
        <fullName evidence="1">N-terminal domain-containing protein</fullName>
    </recommendedName>
</protein>
<keyword evidence="3" id="KW-1185">Reference proteome</keyword>
<dbReference type="Pfam" id="PF08401">
    <property type="entry name" value="ArdcN"/>
    <property type="match status" value="1"/>
</dbReference>
<evidence type="ECO:0000259" key="1">
    <source>
        <dbReference type="Pfam" id="PF08401"/>
    </source>
</evidence>
<dbReference type="EMBL" id="QXIY01000001">
    <property type="protein sequence ID" value="RIE17699.1"/>
    <property type="molecule type" value="Genomic_DNA"/>
</dbReference>
<accession>A0A398DUB4</accession>
<name>A0A398DUB4_9BACT</name>
<reference evidence="2 3" key="1">
    <citation type="submission" date="2018-09" db="EMBL/GenBank/DDBJ databases">
        <title>Discovery and Ecogenomic Context for Candidatus Cryosericales, a Global Caldiserica Order Active in Thawing Permafrost.</title>
        <authorList>
            <person name="Martinez M.A."/>
            <person name="Woodcroft B.J."/>
            <person name="Ignacio Espinoza J.C."/>
            <person name="Zayed A."/>
            <person name="Singleton C.M."/>
            <person name="Boyd J."/>
            <person name="Li Y.-F."/>
            <person name="Purvine S."/>
            <person name="Maughan H."/>
            <person name="Hodgkins S.B."/>
            <person name="Anderson D."/>
            <person name="Sederholm M."/>
            <person name="Temperton B."/>
            <person name="Saleska S.R."/>
            <person name="Tyson G.W."/>
            <person name="Rich V.I."/>
        </authorList>
    </citation>
    <scope>NUCLEOTIDE SEQUENCE [LARGE SCALE GENOMIC DNA]</scope>
    <source>
        <strain evidence="2 3">SMC1</strain>
    </source>
</reference>
<dbReference type="Proteomes" id="UP000266113">
    <property type="component" value="Unassembled WGS sequence"/>
</dbReference>
<sequence length="123" mass="13799">MEATRNRIRERRKRVNHAERAAMQTAALGRAREGRTCTNDLLIIAAYAAKGIDAHPRIDVFTFNAWKALHRHVRKGEHGIHVAIYAHKDTVKSDGTTEEQSFPVSAVVFHVTQTDPDTENVTA</sequence>
<dbReference type="AlphaFoldDB" id="A0A398DUB4"/>
<dbReference type="OrthoDB" id="9792687at2"/>
<organism evidence="2 3">
    <name type="scientific">Candidatus Cryosericum septentrionale</name>
    <dbReference type="NCBI Taxonomy" id="2290913"/>
    <lineage>
        <taxon>Bacteria</taxon>
        <taxon>Pseudomonadati</taxon>
        <taxon>Caldisericota/Cryosericota group</taxon>
        <taxon>Candidatus Cryosericota</taxon>
        <taxon>Candidatus Cryosericia</taxon>
        <taxon>Candidatus Cryosericales</taxon>
        <taxon>Candidatus Cryosericaceae</taxon>
        <taxon>Candidatus Cryosericum</taxon>
    </lineage>
</organism>
<evidence type="ECO:0000313" key="3">
    <source>
        <dbReference type="Proteomes" id="UP000266113"/>
    </source>
</evidence>
<dbReference type="RefSeq" id="WP_119084860.1">
    <property type="nucleotide sequence ID" value="NZ_QXIY01000001.1"/>
</dbReference>